<dbReference type="InterPro" id="IPR040366">
    <property type="entry name" value="Nab2/ZC3H14"/>
</dbReference>
<gene>
    <name evidence="10" type="ORF">DSTB1V02_LOCUS11496</name>
</gene>
<reference evidence="10" key="1">
    <citation type="submission" date="2020-11" db="EMBL/GenBank/DDBJ databases">
        <authorList>
            <person name="Tran Van P."/>
        </authorList>
    </citation>
    <scope>NUCLEOTIDE SEQUENCE</scope>
</reference>
<comment type="similarity">
    <text evidence="2">Belongs to the ZC3H14 family.</text>
</comment>
<protein>
    <recommendedName>
        <fullName evidence="3">Zinc finger CCCH domain-containing protein 14</fullName>
    </recommendedName>
</protein>
<name>A0A7R9ACY3_9CRUS</name>
<evidence type="ECO:0000256" key="1">
    <source>
        <dbReference type="ARBA" id="ARBA00004123"/>
    </source>
</evidence>
<evidence type="ECO:0000256" key="7">
    <source>
        <dbReference type="ARBA" id="ARBA00022833"/>
    </source>
</evidence>
<dbReference type="GO" id="GO:0008143">
    <property type="term" value="F:poly(A) binding"/>
    <property type="evidence" value="ECO:0007669"/>
    <property type="project" value="InterPro"/>
</dbReference>
<evidence type="ECO:0000313" key="10">
    <source>
        <dbReference type="EMBL" id="CAD7251734.1"/>
    </source>
</evidence>
<dbReference type="Gene3D" id="1.20.1390.10">
    <property type="entry name" value="PWI domain"/>
    <property type="match status" value="1"/>
</dbReference>
<dbReference type="Proteomes" id="UP000677054">
    <property type="component" value="Unassembled WGS sequence"/>
</dbReference>
<keyword evidence="11" id="KW-1185">Reference proteome</keyword>
<sequence>MMAMDTFGSELVTSKVKSAIRAKLVELGAYVDEELPDYVMIMIANKKTKEQMEEDLVLFLGEKTQVFSQWLHDILQKLQQVTVHEKSKKGSLSEKLPKTEKEKSSSSEAPKSVEVSKKGELKKPVNDLSKKLTASKKEDDKGKAEEEKRKKKKVEGKVKGEEQKKRKKTPRDDSPEKKKKRVEKGDTGKTKEVAKKSKEEGGKEVKKLKVEKELQSKKGEKSKDSSRSQEKKKKSSESHELISIGGVKEHKKIPEQGSKDIHTGKIQSEIGKEQKKATEQGSKDIHLGKYQSEIGKVSEKPAPHPLPGAVEKKPVASILKFEGPKIPEVAAEDSDAIALQVECDSEEELDVNEKKVNESRIPEIALVSTSSGPKKEVDRGKYSKEVDTRLILDRKRRKKEEEADSQQAAKSRRSIFSRIGAIRHSEESDEGDNSAPQSISSVVSVQSRPKRPADKMANKQLFLHAIAEAQKSVSGSIKTKVPELEVIFFIGFYSEVVTACNLEIKTSHEEEDSDSKKTKSSSLEDSSLREDEIEEFAESSSHDSQILILPTPSPGPVKLGIRDRIQKGSLLCAEVQPIQKSINLEDKENSFTEDLQSQYSKEEVDMQERHAEMDEEDMREDDNSPTRFYVTMKGVNPAFFNLNDTGDGTLESVISPTVTMNPVLLPNSVDVMDYDEPAENMEFEETPKSLFHPHESLQSNVALGLDVGILLANFRIPK</sequence>
<dbReference type="OrthoDB" id="5589010at2759"/>
<feature type="region of interest" description="Disordered" evidence="9">
    <location>
        <begin position="82"/>
        <end position="286"/>
    </location>
</feature>
<evidence type="ECO:0000256" key="4">
    <source>
        <dbReference type="ARBA" id="ARBA00022723"/>
    </source>
</evidence>
<dbReference type="EMBL" id="LR903296">
    <property type="protein sequence ID" value="CAD7251734.1"/>
    <property type="molecule type" value="Genomic_DNA"/>
</dbReference>
<keyword evidence="6" id="KW-0863">Zinc-finger</keyword>
<comment type="subcellular location">
    <subcellularLocation>
        <location evidence="1">Nucleus</location>
    </subcellularLocation>
</comment>
<dbReference type="PANTHER" id="PTHR14738:SF29">
    <property type="entry name" value="ZINC FINGER CCCH DOMAIN-CONTAINING PROTEIN 14"/>
    <property type="match status" value="1"/>
</dbReference>
<feature type="compositionally biased region" description="Basic and acidic residues" evidence="9">
    <location>
        <begin position="270"/>
        <end position="286"/>
    </location>
</feature>
<feature type="region of interest" description="Disordered" evidence="9">
    <location>
        <begin position="507"/>
        <end position="553"/>
    </location>
</feature>
<evidence type="ECO:0000256" key="2">
    <source>
        <dbReference type="ARBA" id="ARBA00008423"/>
    </source>
</evidence>
<evidence type="ECO:0000256" key="3">
    <source>
        <dbReference type="ARBA" id="ARBA00015071"/>
    </source>
</evidence>
<feature type="region of interest" description="Disordered" evidence="9">
    <location>
        <begin position="388"/>
        <end position="453"/>
    </location>
</feature>
<evidence type="ECO:0000256" key="5">
    <source>
        <dbReference type="ARBA" id="ARBA00022737"/>
    </source>
</evidence>
<evidence type="ECO:0000256" key="6">
    <source>
        <dbReference type="ARBA" id="ARBA00022771"/>
    </source>
</evidence>
<keyword evidence="8" id="KW-0539">Nucleus</keyword>
<dbReference type="GO" id="GO:0043488">
    <property type="term" value="P:regulation of mRNA stability"/>
    <property type="evidence" value="ECO:0007669"/>
    <property type="project" value="InterPro"/>
</dbReference>
<dbReference type="PANTHER" id="PTHR14738">
    <property type="entry name" value="ZINC FINGER CCCH DOMAIN-CONTAINING PROTEIN 14"/>
    <property type="match status" value="1"/>
</dbReference>
<evidence type="ECO:0000256" key="8">
    <source>
        <dbReference type="ARBA" id="ARBA00023242"/>
    </source>
</evidence>
<feature type="compositionally biased region" description="Low complexity" evidence="9">
    <location>
        <begin position="437"/>
        <end position="447"/>
    </location>
</feature>
<feature type="compositionally biased region" description="Basic and acidic residues" evidence="9">
    <location>
        <begin position="155"/>
        <end position="176"/>
    </location>
</feature>
<feature type="compositionally biased region" description="Basic and acidic residues" evidence="9">
    <location>
        <begin position="114"/>
        <end position="148"/>
    </location>
</feature>
<dbReference type="AlphaFoldDB" id="A0A7R9ACY3"/>
<evidence type="ECO:0000313" key="11">
    <source>
        <dbReference type="Proteomes" id="UP000677054"/>
    </source>
</evidence>
<feature type="compositionally biased region" description="Basic and acidic residues" evidence="9">
    <location>
        <begin position="183"/>
        <end position="240"/>
    </location>
</feature>
<dbReference type="GO" id="GO:0005634">
    <property type="term" value="C:nucleus"/>
    <property type="evidence" value="ECO:0007669"/>
    <property type="project" value="UniProtKB-SubCell"/>
</dbReference>
<proteinExistence type="inferred from homology"/>
<evidence type="ECO:0000256" key="9">
    <source>
        <dbReference type="SAM" id="MobiDB-lite"/>
    </source>
</evidence>
<dbReference type="GO" id="GO:0008270">
    <property type="term" value="F:zinc ion binding"/>
    <property type="evidence" value="ECO:0007669"/>
    <property type="project" value="UniProtKB-KW"/>
</dbReference>
<keyword evidence="4" id="KW-0479">Metal-binding</keyword>
<keyword evidence="5" id="KW-0677">Repeat</keyword>
<accession>A0A7R9ACY3</accession>
<dbReference type="EMBL" id="CAJPEV010003779">
    <property type="protein sequence ID" value="CAG0900518.1"/>
    <property type="molecule type" value="Genomic_DNA"/>
</dbReference>
<organism evidence="10">
    <name type="scientific">Darwinula stevensoni</name>
    <dbReference type="NCBI Taxonomy" id="69355"/>
    <lineage>
        <taxon>Eukaryota</taxon>
        <taxon>Metazoa</taxon>
        <taxon>Ecdysozoa</taxon>
        <taxon>Arthropoda</taxon>
        <taxon>Crustacea</taxon>
        <taxon>Oligostraca</taxon>
        <taxon>Ostracoda</taxon>
        <taxon>Podocopa</taxon>
        <taxon>Podocopida</taxon>
        <taxon>Darwinulocopina</taxon>
        <taxon>Darwinuloidea</taxon>
        <taxon>Darwinulidae</taxon>
        <taxon>Darwinula</taxon>
    </lineage>
</organism>
<feature type="compositionally biased region" description="Basic and acidic residues" evidence="9">
    <location>
        <begin position="252"/>
        <end position="263"/>
    </location>
</feature>
<feature type="compositionally biased region" description="Basic and acidic residues" evidence="9">
    <location>
        <begin position="91"/>
        <end position="105"/>
    </location>
</feature>
<keyword evidence="7" id="KW-0862">Zinc</keyword>
<dbReference type="GO" id="GO:0005737">
    <property type="term" value="C:cytoplasm"/>
    <property type="evidence" value="ECO:0007669"/>
    <property type="project" value="TreeGrafter"/>
</dbReference>